<keyword evidence="1" id="KW-0812">Transmembrane</keyword>
<evidence type="ECO:0000256" key="1">
    <source>
        <dbReference type="SAM" id="Phobius"/>
    </source>
</evidence>
<organism evidence="2 3">
    <name type="scientific">Phytohabitans houttuyneae</name>
    <dbReference type="NCBI Taxonomy" id="1076126"/>
    <lineage>
        <taxon>Bacteria</taxon>
        <taxon>Bacillati</taxon>
        <taxon>Actinomycetota</taxon>
        <taxon>Actinomycetes</taxon>
        <taxon>Micromonosporales</taxon>
        <taxon>Micromonosporaceae</taxon>
    </lineage>
</organism>
<keyword evidence="1" id="KW-1133">Transmembrane helix</keyword>
<protein>
    <submittedName>
        <fullName evidence="2">Uncharacterized protein</fullName>
    </submittedName>
</protein>
<evidence type="ECO:0000313" key="2">
    <source>
        <dbReference type="EMBL" id="GFJ83344.1"/>
    </source>
</evidence>
<comment type="caution">
    <text evidence="2">The sequence shown here is derived from an EMBL/GenBank/DDBJ whole genome shotgun (WGS) entry which is preliminary data.</text>
</comment>
<dbReference type="RefSeq" id="WP_173065702.1">
    <property type="nucleotide sequence ID" value="NZ_BAABGO010000020.1"/>
</dbReference>
<reference evidence="2 3" key="2">
    <citation type="submission" date="2020-03" db="EMBL/GenBank/DDBJ databases">
        <authorList>
            <person name="Ichikawa N."/>
            <person name="Kimura A."/>
            <person name="Kitahashi Y."/>
            <person name="Uohara A."/>
        </authorList>
    </citation>
    <scope>NUCLEOTIDE SEQUENCE [LARGE SCALE GENOMIC DNA]</scope>
    <source>
        <strain evidence="2 3">NBRC 108639</strain>
    </source>
</reference>
<feature type="transmembrane region" description="Helical" evidence="1">
    <location>
        <begin position="6"/>
        <end position="31"/>
    </location>
</feature>
<reference evidence="2 3" key="1">
    <citation type="submission" date="2020-03" db="EMBL/GenBank/DDBJ databases">
        <title>Whole genome shotgun sequence of Phytohabitans houttuyneae NBRC 108639.</title>
        <authorList>
            <person name="Komaki H."/>
            <person name="Tamura T."/>
        </authorList>
    </citation>
    <scope>NUCLEOTIDE SEQUENCE [LARGE SCALE GENOMIC DNA]</scope>
    <source>
        <strain evidence="2 3">NBRC 108639</strain>
    </source>
</reference>
<dbReference type="Proteomes" id="UP000482800">
    <property type="component" value="Unassembled WGS sequence"/>
</dbReference>
<keyword evidence="1" id="KW-0472">Membrane</keyword>
<keyword evidence="3" id="KW-1185">Reference proteome</keyword>
<name>A0A6V8KHL1_9ACTN</name>
<accession>A0A6V8KHL1</accession>
<evidence type="ECO:0000313" key="3">
    <source>
        <dbReference type="Proteomes" id="UP000482800"/>
    </source>
</evidence>
<dbReference type="EMBL" id="BLPF01000003">
    <property type="protein sequence ID" value="GFJ83344.1"/>
    <property type="molecule type" value="Genomic_DNA"/>
</dbReference>
<proteinExistence type="predicted"/>
<gene>
    <name evidence="2" type="ORF">Phou_075240</name>
</gene>
<sequence>MPSLDGYTLSFAVVAVGGAVAAAIALVHGVAYKHDRAHERPVSDFDTSANAELAAVAGDYGDVPARR</sequence>
<dbReference type="AlphaFoldDB" id="A0A6V8KHL1"/>